<organism evidence="1 2">
    <name type="scientific">Wickerhamomyces pijperi</name>
    <name type="common">Yeast</name>
    <name type="synonym">Pichia pijperi</name>
    <dbReference type="NCBI Taxonomy" id="599730"/>
    <lineage>
        <taxon>Eukaryota</taxon>
        <taxon>Fungi</taxon>
        <taxon>Dikarya</taxon>
        <taxon>Ascomycota</taxon>
        <taxon>Saccharomycotina</taxon>
        <taxon>Saccharomycetes</taxon>
        <taxon>Phaffomycetales</taxon>
        <taxon>Wickerhamomycetaceae</taxon>
        <taxon>Wickerhamomyces</taxon>
    </lineage>
</organism>
<accession>A0A9P8QBP9</accession>
<dbReference type="Proteomes" id="UP000774326">
    <property type="component" value="Unassembled WGS sequence"/>
</dbReference>
<comment type="caution">
    <text evidence="1">The sequence shown here is derived from an EMBL/GenBank/DDBJ whole genome shotgun (WGS) entry which is preliminary data.</text>
</comment>
<reference evidence="1" key="1">
    <citation type="journal article" date="2021" name="Open Biol.">
        <title>Shared evolutionary footprints suggest mitochondrial oxidative damage underlies multiple complex I losses in fungi.</title>
        <authorList>
            <person name="Schikora-Tamarit M.A."/>
            <person name="Marcet-Houben M."/>
            <person name="Nosek J."/>
            <person name="Gabaldon T."/>
        </authorList>
    </citation>
    <scope>NUCLEOTIDE SEQUENCE</scope>
    <source>
        <strain evidence="1">CBS2887</strain>
    </source>
</reference>
<keyword evidence="2" id="KW-1185">Reference proteome</keyword>
<dbReference type="AlphaFoldDB" id="A0A9P8QBP9"/>
<gene>
    <name evidence="1" type="ORF">WICPIJ_000939</name>
</gene>
<reference evidence="1" key="2">
    <citation type="submission" date="2021-01" db="EMBL/GenBank/DDBJ databases">
        <authorList>
            <person name="Schikora-Tamarit M.A."/>
        </authorList>
    </citation>
    <scope>NUCLEOTIDE SEQUENCE</scope>
    <source>
        <strain evidence="1">CBS2887</strain>
    </source>
</reference>
<sequence length="257" mass="26675">MNNSTLGTEAIPAPFLAAEVVVAVEEAEALEPVPVEVALEAVPETVVVLPVIVPVMVPAPAEPAADKAEEQAEAVEPVTKEAEPLKSQASLLEPWDLEENWNGEVGKLGGSVSVTGLLVGGSTTPFVHVDTVEVGSFFFVTTGEVVGHGDSGVLVIVGGVTDRDGSVALLLDDVGVGLELVDDGLVTLEQFNGPGWVVSVDGEVWLRQIGNDVDTGFLQLGHTVRVVKRSVQGVHSDGVGVDFSQVWDVSLTGSRVG</sequence>
<evidence type="ECO:0000313" key="1">
    <source>
        <dbReference type="EMBL" id="KAH3688097.1"/>
    </source>
</evidence>
<evidence type="ECO:0000313" key="2">
    <source>
        <dbReference type="Proteomes" id="UP000774326"/>
    </source>
</evidence>
<protein>
    <submittedName>
        <fullName evidence="1">Uncharacterized protein</fullName>
    </submittedName>
</protein>
<name>A0A9P8QBP9_WICPI</name>
<dbReference type="EMBL" id="JAEUBG010000529">
    <property type="protein sequence ID" value="KAH3688097.1"/>
    <property type="molecule type" value="Genomic_DNA"/>
</dbReference>
<proteinExistence type="predicted"/>